<dbReference type="PROSITE" id="PS00099">
    <property type="entry name" value="THIOLASE_3"/>
    <property type="match status" value="1"/>
</dbReference>
<dbReference type="CDD" id="cd00751">
    <property type="entry name" value="thiolase"/>
    <property type="match status" value="1"/>
</dbReference>
<dbReference type="InterPro" id="IPR016039">
    <property type="entry name" value="Thiolase-like"/>
</dbReference>
<dbReference type="Gene3D" id="3.40.47.10">
    <property type="match status" value="1"/>
</dbReference>
<keyword evidence="7" id="KW-0630">Potassium</keyword>
<dbReference type="InterPro" id="IPR020616">
    <property type="entry name" value="Thiolase_N"/>
</dbReference>
<evidence type="ECO:0000256" key="6">
    <source>
        <dbReference type="ARBA" id="ARBA00022946"/>
    </source>
</evidence>
<keyword evidence="14" id="KW-1185">Reference proteome</keyword>
<reference evidence="13 14" key="1">
    <citation type="submission" date="2016-05" db="EMBL/GenBank/DDBJ databases">
        <title>Genome sequencing of Vitellibacter soesokkakensis RSSK-12.</title>
        <authorList>
            <person name="Thevarajoo S."/>
            <person name="Selvaratnam C."/>
            <person name="Goh K.M."/>
            <person name="Chan K.-G."/>
            <person name="Chong C.S."/>
        </authorList>
    </citation>
    <scope>NUCLEOTIDE SEQUENCE [LARGE SCALE GENOMIC DNA]</scope>
    <source>
        <strain evidence="13 14">RSSK-12</strain>
    </source>
</reference>
<dbReference type="GO" id="GO:0046872">
    <property type="term" value="F:metal ion binding"/>
    <property type="evidence" value="ECO:0007669"/>
    <property type="project" value="UniProtKB-KW"/>
</dbReference>
<dbReference type="NCBIfam" id="TIGR01930">
    <property type="entry name" value="AcCoA-C-Actrans"/>
    <property type="match status" value="1"/>
</dbReference>
<evidence type="ECO:0000256" key="8">
    <source>
        <dbReference type="ARBA" id="ARBA00023315"/>
    </source>
</evidence>
<dbReference type="Proteomes" id="UP000077552">
    <property type="component" value="Unassembled WGS sequence"/>
</dbReference>
<dbReference type="InterPro" id="IPR020617">
    <property type="entry name" value="Thiolase_C"/>
</dbReference>
<gene>
    <name evidence="13" type="ORF">A7A78_00635</name>
</gene>
<name>A0A1A9LIC2_9FLAO</name>
<dbReference type="InterPro" id="IPR020610">
    <property type="entry name" value="Thiolase_AS"/>
</dbReference>
<evidence type="ECO:0000256" key="3">
    <source>
        <dbReference type="ARBA" id="ARBA00012705"/>
    </source>
</evidence>
<dbReference type="GO" id="GO:0006635">
    <property type="term" value="P:fatty acid beta-oxidation"/>
    <property type="evidence" value="ECO:0007669"/>
    <property type="project" value="TreeGrafter"/>
</dbReference>
<dbReference type="InterPro" id="IPR020613">
    <property type="entry name" value="Thiolase_CS"/>
</dbReference>
<dbReference type="PANTHER" id="PTHR18919:SF156">
    <property type="entry name" value="ACETYL-COA ACETYLTRANSFERASE, MITOCHONDRIAL"/>
    <property type="match status" value="1"/>
</dbReference>
<dbReference type="RefSeq" id="WP_068760228.1">
    <property type="nucleotide sequence ID" value="NZ_LXIE01000001.1"/>
</dbReference>
<proteinExistence type="inferred from homology"/>
<evidence type="ECO:0000256" key="1">
    <source>
        <dbReference type="ARBA" id="ARBA00010982"/>
    </source>
</evidence>
<feature type="active site" description="Proton acceptor" evidence="9">
    <location>
        <position position="378"/>
    </location>
</feature>
<dbReference type="SUPFAM" id="SSF53901">
    <property type="entry name" value="Thiolase-like"/>
    <property type="match status" value="2"/>
</dbReference>
<keyword evidence="5" id="KW-0479">Metal-binding</keyword>
<evidence type="ECO:0000259" key="12">
    <source>
        <dbReference type="Pfam" id="PF02803"/>
    </source>
</evidence>
<dbReference type="PANTHER" id="PTHR18919">
    <property type="entry name" value="ACETYL-COA C-ACYLTRANSFERASE"/>
    <property type="match status" value="1"/>
</dbReference>
<dbReference type="InterPro" id="IPR002155">
    <property type="entry name" value="Thiolase"/>
</dbReference>
<evidence type="ECO:0000256" key="9">
    <source>
        <dbReference type="PIRSR" id="PIRSR000429-1"/>
    </source>
</evidence>
<keyword evidence="8 10" id="KW-0012">Acyltransferase</keyword>
<dbReference type="PROSITE" id="PS00098">
    <property type="entry name" value="THIOLASE_1"/>
    <property type="match status" value="1"/>
</dbReference>
<dbReference type="AlphaFoldDB" id="A0A1A9LIC2"/>
<accession>A0A1A9LIC2</accession>
<dbReference type="EMBL" id="LXIE01000001">
    <property type="protein sequence ID" value="OAD92452.1"/>
    <property type="molecule type" value="Genomic_DNA"/>
</dbReference>
<dbReference type="Pfam" id="PF02803">
    <property type="entry name" value="Thiolase_C"/>
    <property type="match status" value="1"/>
</dbReference>
<evidence type="ECO:0000256" key="5">
    <source>
        <dbReference type="ARBA" id="ARBA00022723"/>
    </source>
</evidence>
<feature type="active site" description="Proton acceptor" evidence="9">
    <location>
        <position position="348"/>
    </location>
</feature>
<evidence type="ECO:0000313" key="14">
    <source>
        <dbReference type="Proteomes" id="UP000077552"/>
    </source>
</evidence>
<evidence type="ECO:0000256" key="2">
    <source>
        <dbReference type="ARBA" id="ARBA00011881"/>
    </source>
</evidence>
<sequence>MSNKVVIVSAARTPIGSFMGSLSSLTATQLGSAAIKGAMEKINLDPSLVQEVFMGNVVQAGVGQAPARQAALGAGLPDTVPATTVNKVCASGMKAVMQAAQAIALGDADVVVAGGMESMSNIPHYVHMRNGTKFGPASLIDGMQKDGLVDAYDHNAMGTCADLCATEYNFSREEQDAFAIKSYERSAKAWADGKFKDEVISVEVPQRRGEPVIVSEDEEYKNVKMDKISSLRPAFSKDGTVTAANASTINDGAGAMVLMSEAKAKEMGLTPLAYIKSYADAAQEPKWFTTAPAKALPKAIAKAGIDIKDVDYFEFNEAFSVVGLANMKILGLNDSNVNVNGGAVSLGHPLGCSGVRILITLLNVLKQNDAKIGAAAICNGGGGASAMVIERI</sequence>
<comment type="caution">
    <text evidence="13">The sequence shown here is derived from an EMBL/GenBank/DDBJ whole genome shotgun (WGS) entry which is preliminary data.</text>
</comment>
<dbReference type="InterPro" id="IPR020615">
    <property type="entry name" value="Thiolase_acyl_enz_int_AS"/>
</dbReference>
<evidence type="ECO:0000256" key="7">
    <source>
        <dbReference type="ARBA" id="ARBA00022958"/>
    </source>
</evidence>
<protein>
    <recommendedName>
        <fullName evidence="3">acetyl-CoA C-acetyltransferase</fullName>
        <ecNumber evidence="3">2.3.1.9</ecNumber>
    </recommendedName>
</protein>
<dbReference type="EC" id="2.3.1.9" evidence="3"/>
<evidence type="ECO:0000313" key="13">
    <source>
        <dbReference type="EMBL" id="OAD92452.1"/>
    </source>
</evidence>
<keyword evidence="6" id="KW-0809">Transit peptide</keyword>
<comment type="subunit">
    <text evidence="2">Homotetramer.</text>
</comment>
<dbReference type="PIRSF" id="PIRSF000429">
    <property type="entry name" value="Ac-CoA_Ac_transf"/>
    <property type="match status" value="1"/>
</dbReference>
<dbReference type="Pfam" id="PF00108">
    <property type="entry name" value="Thiolase_N"/>
    <property type="match status" value="1"/>
</dbReference>
<dbReference type="PROSITE" id="PS00737">
    <property type="entry name" value="THIOLASE_2"/>
    <property type="match status" value="1"/>
</dbReference>
<comment type="similarity">
    <text evidence="1 10">Belongs to the thiolase-like superfamily. Thiolase family.</text>
</comment>
<evidence type="ECO:0000259" key="11">
    <source>
        <dbReference type="Pfam" id="PF00108"/>
    </source>
</evidence>
<feature type="domain" description="Thiolase C-terminal" evidence="12">
    <location>
        <begin position="269"/>
        <end position="391"/>
    </location>
</feature>
<evidence type="ECO:0000256" key="10">
    <source>
        <dbReference type="RuleBase" id="RU003557"/>
    </source>
</evidence>
<dbReference type="STRING" id="1385699.A7A78_00635"/>
<feature type="domain" description="Thiolase N-terminal" evidence="11">
    <location>
        <begin position="5"/>
        <end position="261"/>
    </location>
</feature>
<feature type="active site" description="Acyl-thioester intermediate" evidence="9">
    <location>
        <position position="89"/>
    </location>
</feature>
<dbReference type="FunFam" id="3.40.47.10:FF:000007">
    <property type="entry name" value="acetyl-CoA acetyltransferase, mitochondrial"/>
    <property type="match status" value="1"/>
</dbReference>
<keyword evidence="4 10" id="KW-0808">Transferase</keyword>
<dbReference type="GO" id="GO:0003985">
    <property type="term" value="F:acetyl-CoA C-acetyltransferase activity"/>
    <property type="evidence" value="ECO:0007669"/>
    <property type="project" value="UniProtKB-EC"/>
</dbReference>
<evidence type="ECO:0000256" key="4">
    <source>
        <dbReference type="ARBA" id="ARBA00022679"/>
    </source>
</evidence>
<organism evidence="13 14">
    <name type="scientific">Aequorivita soesokkakensis</name>
    <dbReference type="NCBI Taxonomy" id="1385699"/>
    <lineage>
        <taxon>Bacteria</taxon>
        <taxon>Pseudomonadati</taxon>
        <taxon>Bacteroidota</taxon>
        <taxon>Flavobacteriia</taxon>
        <taxon>Flavobacteriales</taxon>
        <taxon>Flavobacteriaceae</taxon>
        <taxon>Aequorivita</taxon>
    </lineage>
</organism>
<dbReference type="OrthoDB" id="9764892at2"/>